<evidence type="ECO:0008006" key="4">
    <source>
        <dbReference type="Google" id="ProtNLM"/>
    </source>
</evidence>
<evidence type="ECO:0000256" key="1">
    <source>
        <dbReference type="SAM" id="Phobius"/>
    </source>
</evidence>
<organism evidence="2 3">
    <name type="scientific">Bacillus seohaeanensis</name>
    <dbReference type="NCBI Taxonomy" id="284580"/>
    <lineage>
        <taxon>Bacteria</taxon>
        <taxon>Bacillati</taxon>
        <taxon>Bacillota</taxon>
        <taxon>Bacilli</taxon>
        <taxon>Bacillales</taxon>
        <taxon>Bacillaceae</taxon>
        <taxon>Bacillus</taxon>
    </lineage>
</organism>
<comment type="caution">
    <text evidence="2">The sequence shown here is derived from an EMBL/GenBank/DDBJ whole genome shotgun (WGS) entry which is preliminary data.</text>
</comment>
<name>A0ABW5RPM5_9BACI</name>
<keyword evidence="1" id="KW-0812">Transmembrane</keyword>
<sequence>MERMELSFKNRRVRMWFLVMVPALLIAILLFIILSSDYHFVPTVIPIVAMVAYWVWSVLEKYKSKKTS</sequence>
<proteinExistence type="predicted"/>
<gene>
    <name evidence="2" type="ORF">ACFSUL_06270</name>
</gene>
<protein>
    <recommendedName>
        <fullName evidence="4">Permease</fullName>
    </recommendedName>
</protein>
<keyword evidence="1" id="KW-1133">Transmembrane helix</keyword>
<dbReference type="EMBL" id="JBHUMF010000015">
    <property type="protein sequence ID" value="MFD2680355.1"/>
    <property type="molecule type" value="Genomic_DNA"/>
</dbReference>
<keyword evidence="1" id="KW-0472">Membrane</keyword>
<dbReference type="Proteomes" id="UP001597506">
    <property type="component" value="Unassembled WGS sequence"/>
</dbReference>
<evidence type="ECO:0000313" key="3">
    <source>
        <dbReference type="Proteomes" id="UP001597506"/>
    </source>
</evidence>
<reference evidence="3" key="1">
    <citation type="journal article" date="2019" name="Int. J. Syst. Evol. Microbiol.">
        <title>The Global Catalogue of Microorganisms (GCM) 10K type strain sequencing project: providing services to taxonomists for standard genome sequencing and annotation.</title>
        <authorList>
            <consortium name="The Broad Institute Genomics Platform"/>
            <consortium name="The Broad Institute Genome Sequencing Center for Infectious Disease"/>
            <person name="Wu L."/>
            <person name="Ma J."/>
        </authorList>
    </citation>
    <scope>NUCLEOTIDE SEQUENCE [LARGE SCALE GENOMIC DNA]</scope>
    <source>
        <strain evidence="3">KCTC 3913</strain>
    </source>
</reference>
<keyword evidence="3" id="KW-1185">Reference proteome</keyword>
<evidence type="ECO:0000313" key="2">
    <source>
        <dbReference type="EMBL" id="MFD2680355.1"/>
    </source>
</evidence>
<feature type="transmembrane region" description="Helical" evidence="1">
    <location>
        <begin position="40"/>
        <end position="59"/>
    </location>
</feature>
<accession>A0ABW5RPM5</accession>
<feature type="transmembrane region" description="Helical" evidence="1">
    <location>
        <begin position="12"/>
        <end position="34"/>
    </location>
</feature>
<dbReference type="RefSeq" id="WP_377933699.1">
    <property type="nucleotide sequence ID" value="NZ_JBHUMF010000015.1"/>
</dbReference>